<feature type="binding site" evidence="3">
    <location>
        <position position="311"/>
    </location>
    <ligand>
        <name>Mg(2+)</name>
        <dbReference type="ChEBI" id="CHEBI:18420"/>
        <label>1</label>
    </ligand>
</feature>
<dbReference type="InterPro" id="IPR000387">
    <property type="entry name" value="Tyr_Pase_dom"/>
</dbReference>
<dbReference type="SMART" id="SM00195">
    <property type="entry name" value="DSPc"/>
    <property type="match status" value="1"/>
</dbReference>
<dbReference type="Pfam" id="PF00782">
    <property type="entry name" value="DSPc"/>
    <property type="match status" value="1"/>
</dbReference>
<dbReference type="PROSITE" id="PS50056">
    <property type="entry name" value="TYR_PHOSPHATASE_2"/>
    <property type="match status" value="1"/>
</dbReference>
<reference evidence="6 7" key="1">
    <citation type="submission" date="2020-07" db="EMBL/GenBank/DDBJ databases">
        <title>Sequencing the genomes of 1000 actinobacteria strains.</title>
        <authorList>
            <person name="Klenk H.-P."/>
        </authorList>
    </citation>
    <scope>NUCLEOTIDE SEQUENCE [LARGE SCALE GENOMIC DNA]</scope>
    <source>
        <strain evidence="6 7">DSM 26154</strain>
    </source>
</reference>
<feature type="binding site" evidence="3">
    <location>
        <position position="309"/>
    </location>
    <ligand>
        <name>Mg(2+)</name>
        <dbReference type="ChEBI" id="CHEBI:18420"/>
        <label>1</label>
    </ligand>
</feature>
<dbReference type="InterPro" id="IPR050792">
    <property type="entry name" value="ADP-ribosylglycohydrolase"/>
</dbReference>
<dbReference type="Pfam" id="PF03747">
    <property type="entry name" value="ADP_ribosyl_GH"/>
    <property type="match status" value="1"/>
</dbReference>
<name>A0A852VIL0_9MICO</name>
<evidence type="ECO:0000259" key="5">
    <source>
        <dbReference type="PROSITE" id="PS50056"/>
    </source>
</evidence>
<dbReference type="AlphaFoldDB" id="A0A852VIL0"/>
<dbReference type="InterPro" id="IPR020422">
    <property type="entry name" value="TYR_PHOSPHATASE_DUAL_dom"/>
</dbReference>
<feature type="binding site" evidence="3">
    <location>
        <position position="56"/>
    </location>
    <ligand>
        <name>Mg(2+)</name>
        <dbReference type="ChEBI" id="CHEBI:18420"/>
        <label>1</label>
    </ligand>
</feature>
<dbReference type="SUPFAM" id="SSF52799">
    <property type="entry name" value="(Phosphotyrosine protein) phosphatases II"/>
    <property type="match status" value="1"/>
</dbReference>
<dbReference type="PANTHER" id="PTHR16222">
    <property type="entry name" value="ADP-RIBOSYLGLYCOHYDROLASE"/>
    <property type="match status" value="1"/>
</dbReference>
<dbReference type="GO" id="GO:0046872">
    <property type="term" value="F:metal ion binding"/>
    <property type="evidence" value="ECO:0007669"/>
    <property type="project" value="UniProtKB-KW"/>
</dbReference>
<evidence type="ECO:0000256" key="4">
    <source>
        <dbReference type="SAM" id="MobiDB-lite"/>
    </source>
</evidence>
<dbReference type="RefSeq" id="WP_185989900.1">
    <property type="nucleotide sequence ID" value="NZ_JACCAE010000001.1"/>
</dbReference>
<keyword evidence="7" id="KW-1185">Reference proteome</keyword>
<comment type="similarity">
    <text evidence="1">Belongs to the ADP-ribosylglycohydrolase family.</text>
</comment>
<feature type="region of interest" description="Disordered" evidence="4">
    <location>
        <begin position="120"/>
        <end position="150"/>
    </location>
</feature>
<feature type="binding site" evidence="3">
    <location>
        <position position="312"/>
    </location>
    <ligand>
        <name>Mg(2+)</name>
        <dbReference type="ChEBI" id="CHEBI:18420"/>
        <label>1</label>
    </ligand>
</feature>
<dbReference type="InterPro" id="IPR036705">
    <property type="entry name" value="Ribosyl_crysJ1_sf"/>
</dbReference>
<evidence type="ECO:0000256" key="3">
    <source>
        <dbReference type="PIRSR" id="PIRSR605502-1"/>
    </source>
</evidence>
<comment type="caution">
    <text evidence="6">The sequence shown here is derived from an EMBL/GenBank/DDBJ whole genome shotgun (WGS) entry which is preliminary data.</text>
</comment>
<dbReference type="SUPFAM" id="SSF101478">
    <property type="entry name" value="ADP-ribosylglycohydrolase"/>
    <property type="match status" value="1"/>
</dbReference>
<evidence type="ECO:0000256" key="1">
    <source>
        <dbReference type="ARBA" id="ARBA00010702"/>
    </source>
</evidence>
<dbReference type="Gene3D" id="3.90.190.10">
    <property type="entry name" value="Protein tyrosine phosphatase superfamily"/>
    <property type="match status" value="1"/>
</dbReference>
<gene>
    <name evidence="6" type="ORF">BJY20_000294</name>
</gene>
<dbReference type="EMBL" id="JACCAE010000001">
    <property type="protein sequence ID" value="NYF96902.1"/>
    <property type="molecule type" value="Genomic_DNA"/>
</dbReference>
<evidence type="ECO:0000313" key="6">
    <source>
        <dbReference type="EMBL" id="NYF96902.1"/>
    </source>
</evidence>
<feature type="binding site" evidence="3">
    <location>
        <position position="57"/>
    </location>
    <ligand>
        <name>Mg(2+)</name>
        <dbReference type="ChEBI" id="CHEBI:18420"/>
        <label>1</label>
    </ligand>
</feature>
<dbReference type="Proteomes" id="UP000554054">
    <property type="component" value="Unassembled WGS sequence"/>
</dbReference>
<feature type="binding site" evidence="3">
    <location>
        <position position="58"/>
    </location>
    <ligand>
        <name>Mg(2+)</name>
        <dbReference type="ChEBI" id="CHEBI:18420"/>
        <label>1</label>
    </ligand>
</feature>
<dbReference type="InterPro" id="IPR005502">
    <property type="entry name" value="Ribosyl_crysJ1"/>
</dbReference>
<organism evidence="6 7">
    <name type="scientific">Janibacter cremeus</name>
    <dbReference type="NCBI Taxonomy" id="1285192"/>
    <lineage>
        <taxon>Bacteria</taxon>
        <taxon>Bacillati</taxon>
        <taxon>Actinomycetota</taxon>
        <taxon>Actinomycetes</taxon>
        <taxon>Micrococcales</taxon>
        <taxon>Intrasporangiaceae</taxon>
        <taxon>Janibacter</taxon>
    </lineage>
</organism>
<dbReference type="GO" id="GO:0016787">
    <property type="term" value="F:hydrolase activity"/>
    <property type="evidence" value="ECO:0007669"/>
    <property type="project" value="UniProtKB-KW"/>
</dbReference>
<feature type="domain" description="Tyrosine specific protein phosphatases" evidence="5">
    <location>
        <begin position="446"/>
        <end position="498"/>
    </location>
</feature>
<comment type="cofactor">
    <cofactor evidence="3">
        <name>Mg(2+)</name>
        <dbReference type="ChEBI" id="CHEBI:18420"/>
    </cofactor>
    <text evidence="3">Binds 2 magnesium ions per subunit.</text>
</comment>
<dbReference type="Gene3D" id="1.10.4080.10">
    <property type="entry name" value="ADP-ribosylation/Crystallin J1"/>
    <property type="match status" value="1"/>
</dbReference>
<evidence type="ECO:0000256" key="2">
    <source>
        <dbReference type="ARBA" id="ARBA00022801"/>
    </source>
</evidence>
<proteinExistence type="inferred from homology"/>
<dbReference type="PANTHER" id="PTHR16222:SF24">
    <property type="entry name" value="ADP-RIBOSYLHYDROLASE ARH3"/>
    <property type="match status" value="1"/>
</dbReference>
<keyword evidence="3" id="KW-0479">Metal-binding</keyword>
<dbReference type="InterPro" id="IPR000340">
    <property type="entry name" value="Dual-sp_phosphatase_cat-dom"/>
</dbReference>
<accession>A0A852VIL0</accession>
<keyword evidence="2 6" id="KW-0378">Hydrolase</keyword>
<dbReference type="InterPro" id="IPR029021">
    <property type="entry name" value="Prot-tyrosine_phosphatase-like"/>
</dbReference>
<evidence type="ECO:0000313" key="7">
    <source>
        <dbReference type="Proteomes" id="UP000554054"/>
    </source>
</evidence>
<sequence length="523" mass="55426">MYLTTAQNDRACGVILGSAVGDALGAGYEFGCAPLGPDGPEMIGGGLGGFAPGEWTDDTSMTYAIAEVAAKGADLRSPEALDDISRGFLRWYDSHPPDIGMQTSSVVGDVSRMLPEDLAQQASRREGTEASKPGTPPLPEEVAPRPSRRENTGALAAAMTQAAARLHERTGHTAGNGSLMRTSPVALAHLGDPTAIVEAATAISALTHTDPRAGEACALWSLAINHAVLEGELDLRPGLQHLPAEAQAFWTARIDEAESQDPSTFTPNGYVVTALQAAWSAIHHTPVPHEISCLHLQHTLDTAIRIGNDTDTVAAIAGGLLGARWGASAVPAAWRRIVHGYPGRTAEELVELAFLATRGGEPNGYDWPGCEYIPYWQAHRPVLVQHPFDEGVWLGNVKALDDLPQEITAVVSLCLTGSKQVPAGVLQVPFRLIDEPESESNLNLEHVITDAARTAAELRADGHQVLIHCVAAESRTPTVGIAYAMISGVDVETATKGVCSALPAASPNPGFRRQLDEWERPNE</sequence>
<keyword evidence="3" id="KW-0460">Magnesium</keyword>
<dbReference type="CDD" id="cd14498">
    <property type="entry name" value="DSP"/>
    <property type="match status" value="1"/>
</dbReference>
<protein>
    <submittedName>
        <fullName evidence="6">ADP-ribosylglycohydrolase/protein-tyrosine phosphatase</fullName>
    </submittedName>
</protein>